<dbReference type="Pfam" id="PF01047">
    <property type="entry name" value="MarR"/>
    <property type="match status" value="1"/>
</dbReference>
<evidence type="ECO:0000256" key="3">
    <source>
        <dbReference type="ARBA" id="ARBA00023163"/>
    </source>
</evidence>
<dbReference type="PROSITE" id="PS50995">
    <property type="entry name" value="HTH_MARR_2"/>
    <property type="match status" value="1"/>
</dbReference>
<evidence type="ECO:0000256" key="2">
    <source>
        <dbReference type="ARBA" id="ARBA00023125"/>
    </source>
</evidence>
<dbReference type="InterPro" id="IPR000835">
    <property type="entry name" value="HTH_MarR-typ"/>
</dbReference>
<feature type="domain" description="HTH marR-type" evidence="4">
    <location>
        <begin position="12"/>
        <end position="148"/>
    </location>
</feature>
<dbReference type="PANTHER" id="PTHR42756:SF1">
    <property type="entry name" value="TRANSCRIPTIONAL REPRESSOR OF EMRAB OPERON"/>
    <property type="match status" value="1"/>
</dbReference>
<reference evidence="5 6" key="1">
    <citation type="submission" date="2017-04" db="EMBL/GenBank/DDBJ databases">
        <title>Comparative genome analysis of Subtercola boreus.</title>
        <authorList>
            <person name="Cho Y.-J."/>
            <person name="Cho A."/>
            <person name="Kim O.-S."/>
            <person name="Lee J.-I."/>
        </authorList>
    </citation>
    <scope>NUCLEOTIDE SEQUENCE [LARGE SCALE GENOMIC DNA]</scope>
    <source>
        <strain evidence="5 6">P27444</strain>
    </source>
</reference>
<organism evidence="5 6">
    <name type="scientific">Subtercola boreus</name>
    <dbReference type="NCBI Taxonomy" id="120213"/>
    <lineage>
        <taxon>Bacteria</taxon>
        <taxon>Bacillati</taxon>
        <taxon>Actinomycetota</taxon>
        <taxon>Actinomycetes</taxon>
        <taxon>Micrococcales</taxon>
        <taxon>Microbacteriaceae</taxon>
        <taxon>Subtercola</taxon>
    </lineage>
</organism>
<dbReference type="SUPFAM" id="SSF46785">
    <property type="entry name" value="Winged helix' DNA-binding domain"/>
    <property type="match status" value="1"/>
</dbReference>
<protein>
    <recommendedName>
        <fullName evidence="4">HTH marR-type domain-containing protein</fullName>
    </recommendedName>
</protein>
<comment type="caution">
    <text evidence="5">The sequence shown here is derived from an EMBL/GenBank/DDBJ whole genome shotgun (WGS) entry which is preliminary data.</text>
</comment>
<keyword evidence="1" id="KW-0805">Transcription regulation</keyword>
<evidence type="ECO:0000256" key="1">
    <source>
        <dbReference type="ARBA" id="ARBA00023015"/>
    </source>
</evidence>
<dbReference type="PANTHER" id="PTHR42756">
    <property type="entry name" value="TRANSCRIPTIONAL REGULATOR, MARR"/>
    <property type="match status" value="1"/>
</dbReference>
<evidence type="ECO:0000313" key="5">
    <source>
        <dbReference type="EMBL" id="RFA07658.1"/>
    </source>
</evidence>
<dbReference type="AlphaFoldDB" id="A0A3E0VDV6"/>
<keyword evidence="3" id="KW-0804">Transcription</keyword>
<keyword evidence="2" id="KW-0238">DNA-binding</keyword>
<sequence length="170" mass="19346">MSNEREPRLHYRSDLVQNMTSLLTMWHSPRFHRDILTERNRSLSTLEMRLIWTLGSMGASRPSELSTALDATATSVSKAIAKMDDAGFIIREPSPDDHRSHTVLLTPEGRRAAQEIYDVGDVMVTEIFADWTEEDVSQFSALLARFATESETFARRIHRDTAEPGRPQVE</sequence>
<name>A0A3E0VDV6_9MICO</name>
<dbReference type="InterPro" id="IPR036388">
    <property type="entry name" value="WH-like_DNA-bd_sf"/>
</dbReference>
<dbReference type="SMART" id="SM00347">
    <property type="entry name" value="HTH_MARR"/>
    <property type="match status" value="1"/>
</dbReference>
<dbReference type="OrthoDB" id="9804055at2"/>
<dbReference type="GO" id="GO:0003677">
    <property type="term" value="F:DNA binding"/>
    <property type="evidence" value="ECO:0007669"/>
    <property type="project" value="UniProtKB-KW"/>
</dbReference>
<dbReference type="Proteomes" id="UP000256709">
    <property type="component" value="Unassembled WGS sequence"/>
</dbReference>
<evidence type="ECO:0000259" key="4">
    <source>
        <dbReference type="PROSITE" id="PS50995"/>
    </source>
</evidence>
<dbReference type="PRINTS" id="PR00598">
    <property type="entry name" value="HTHMARR"/>
</dbReference>
<dbReference type="RefSeq" id="WP_116284195.1">
    <property type="nucleotide sequence ID" value="NZ_NBXA01000026.1"/>
</dbReference>
<accession>A0A3E0VDV6</accession>
<dbReference type="EMBL" id="NBXA01000026">
    <property type="protein sequence ID" value="RFA07658.1"/>
    <property type="molecule type" value="Genomic_DNA"/>
</dbReference>
<proteinExistence type="predicted"/>
<evidence type="ECO:0000313" key="6">
    <source>
        <dbReference type="Proteomes" id="UP000256709"/>
    </source>
</evidence>
<dbReference type="InterPro" id="IPR036390">
    <property type="entry name" value="WH_DNA-bd_sf"/>
</dbReference>
<dbReference type="GO" id="GO:0003700">
    <property type="term" value="F:DNA-binding transcription factor activity"/>
    <property type="evidence" value="ECO:0007669"/>
    <property type="project" value="InterPro"/>
</dbReference>
<gene>
    <name evidence="5" type="ORF">B7R21_15930</name>
</gene>
<dbReference type="Gene3D" id="1.10.10.10">
    <property type="entry name" value="Winged helix-like DNA-binding domain superfamily/Winged helix DNA-binding domain"/>
    <property type="match status" value="1"/>
</dbReference>